<dbReference type="AlphaFoldDB" id="A0A248LJX8"/>
<organism evidence="1 2">
    <name type="scientific">Laribacter hongkongensis</name>
    <dbReference type="NCBI Taxonomy" id="168471"/>
    <lineage>
        <taxon>Bacteria</taxon>
        <taxon>Pseudomonadati</taxon>
        <taxon>Pseudomonadota</taxon>
        <taxon>Betaproteobacteria</taxon>
        <taxon>Neisseriales</taxon>
        <taxon>Aquaspirillaceae</taxon>
        <taxon>Laribacter</taxon>
    </lineage>
</organism>
<evidence type="ECO:0000313" key="2">
    <source>
        <dbReference type="Proteomes" id="UP000197424"/>
    </source>
</evidence>
<evidence type="ECO:0000313" key="1">
    <source>
        <dbReference type="EMBL" id="ASJ24764.1"/>
    </source>
</evidence>
<protein>
    <submittedName>
        <fullName evidence="1">Uncharacterized protein</fullName>
    </submittedName>
</protein>
<dbReference type="EMBL" id="CP022115">
    <property type="protein sequence ID" value="ASJ24764.1"/>
    <property type="molecule type" value="Genomic_DNA"/>
</dbReference>
<sequence>MHNFRCRADCIVRRVCKAALDSLPWLNLPWLETKQLSKLRARVIHVKKRPTCSCPGGLVQLHCFRTGLGRNVLAWSLPQPCMQPVDCHAWFIRLKARGLHPNPRDIQPCVIAIKAIAHVA</sequence>
<proteinExistence type="predicted"/>
<accession>A0A248LJX8</accession>
<reference evidence="2" key="1">
    <citation type="submission" date="2017-06" db="EMBL/GenBank/DDBJ databases">
        <title>Whole genome sequence of Laribacter hongkongensis LHGZ1.</title>
        <authorList>
            <person name="Chen D."/>
            <person name="Wu H."/>
            <person name="Chen J."/>
        </authorList>
    </citation>
    <scope>NUCLEOTIDE SEQUENCE [LARGE SCALE GENOMIC DNA]</scope>
    <source>
        <strain evidence="2">LHGZ1</strain>
    </source>
</reference>
<dbReference type="Proteomes" id="UP000197424">
    <property type="component" value="Chromosome"/>
</dbReference>
<name>A0A248LJX8_9NEIS</name>
<gene>
    <name evidence="1" type="ORF">LHGZ1_1933</name>
</gene>